<comment type="caution">
    <text evidence="1">The sequence shown here is derived from an EMBL/GenBank/DDBJ whole genome shotgun (WGS) entry which is preliminary data.</text>
</comment>
<name>A0ABD1ZFL7_9MARC</name>
<dbReference type="Proteomes" id="UP001605036">
    <property type="component" value="Unassembled WGS sequence"/>
</dbReference>
<evidence type="ECO:0000313" key="2">
    <source>
        <dbReference type="Proteomes" id="UP001605036"/>
    </source>
</evidence>
<protein>
    <submittedName>
        <fullName evidence="1">Uncharacterized protein</fullName>
    </submittedName>
</protein>
<organism evidence="1 2">
    <name type="scientific">Riccia fluitans</name>
    <dbReference type="NCBI Taxonomy" id="41844"/>
    <lineage>
        <taxon>Eukaryota</taxon>
        <taxon>Viridiplantae</taxon>
        <taxon>Streptophyta</taxon>
        <taxon>Embryophyta</taxon>
        <taxon>Marchantiophyta</taxon>
        <taxon>Marchantiopsida</taxon>
        <taxon>Marchantiidae</taxon>
        <taxon>Marchantiales</taxon>
        <taxon>Ricciaceae</taxon>
        <taxon>Riccia</taxon>
    </lineage>
</organism>
<sequence length="69" mass="7579">MFNRSRAGEQVVSIAAIGNVNLLLARQHSAWHSSQQQQHSSINHIANIATCNLNVSFANATTDNDQLYT</sequence>
<reference evidence="1 2" key="1">
    <citation type="submission" date="2024-09" db="EMBL/GenBank/DDBJ databases">
        <title>Chromosome-scale assembly of Riccia fluitans.</title>
        <authorList>
            <person name="Paukszto L."/>
            <person name="Sawicki J."/>
            <person name="Karawczyk K."/>
            <person name="Piernik-Szablinska J."/>
            <person name="Szczecinska M."/>
            <person name="Mazdziarz M."/>
        </authorList>
    </citation>
    <scope>NUCLEOTIDE SEQUENCE [LARGE SCALE GENOMIC DNA]</scope>
    <source>
        <strain evidence="1">Rf_01</strain>
        <tissue evidence="1">Aerial parts of the thallus</tissue>
    </source>
</reference>
<proteinExistence type="predicted"/>
<accession>A0ABD1ZFL7</accession>
<gene>
    <name evidence="1" type="ORF">R1flu_012999</name>
</gene>
<dbReference type="EMBL" id="JBHFFA010000002">
    <property type="protein sequence ID" value="KAL2645412.1"/>
    <property type="molecule type" value="Genomic_DNA"/>
</dbReference>
<dbReference type="AlphaFoldDB" id="A0ABD1ZFL7"/>
<keyword evidence="2" id="KW-1185">Reference proteome</keyword>
<evidence type="ECO:0000313" key="1">
    <source>
        <dbReference type="EMBL" id="KAL2645412.1"/>
    </source>
</evidence>